<reference evidence="2" key="1">
    <citation type="journal article" date="2017" name="Genome Biol.">
        <title>Comparative genomics reveals high biological diversity and specific adaptations in the industrially and medically important fungal genus Aspergillus.</title>
        <authorList>
            <person name="de Vries R.P."/>
            <person name="Riley R."/>
            <person name="Wiebenga A."/>
            <person name="Aguilar-Osorio G."/>
            <person name="Amillis S."/>
            <person name="Uchima C.A."/>
            <person name="Anderluh G."/>
            <person name="Asadollahi M."/>
            <person name="Askin M."/>
            <person name="Barry K."/>
            <person name="Battaglia E."/>
            <person name="Bayram O."/>
            <person name="Benocci T."/>
            <person name="Braus-Stromeyer S.A."/>
            <person name="Caldana C."/>
            <person name="Canovas D."/>
            <person name="Cerqueira G.C."/>
            <person name="Chen F."/>
            <person name="Chen W."/>
            <person name="Choi C."/>
            <person name="Clum A."/>
            <person name="Dos Santos R.A."/>
            <person name="Damasio A.R."/>
            <person name="Diallinas G."/>
            <person name="Emri T."/>
            <person name="Fekete E."/>
            <person name="Flipphi M."/>
            <person name="Freyberg S."/>
            <person name="Gallo A."/>
            <person name="Gournas C."/>
            <person name="Habgood R."/>
            <person name="Hainaut M."/>
            <person name="Harispe M.L."/>
            <person name="Henrissat B."/>
            <person name="Hilden K.S."/>
            <person name="Hope R."/>
            <person name="Hossain A."/>
            <person name="Karabika E."/>
            <person name="Karaffa L."/>
            <person name="Karanyi Z."/>
            <person name="Krasevec N."/>
            <person name="Kuo A."/>
            <person name="Kusch H."/>
            <person name="LaButti K."/>
            <person name="Lagendijk E.L."/>
            <person name="Lapidus A."/>
            <person name="Levasseur A."/>
            <person name="Lindquist E."/>
            <person name="Lipzen A."/>
            <person name="Logrieco A.F."/>
            <person name="MacCabe A."/>
            <person name="Maekelae M.R."/>
            <person name="Malavazi I."/>
            <person name="Melin P."/>
            <person name="Meyer V."/>
            <person name="Mielnichuk N."/>
            <person name="Miskei M."/>
            <person name="Molnar A.P."/>
            <person name="Mule G."/>
            <person name="Ngan C.Y."/>
            <person name="Orejas M."/>
            <person name="Orosz E."/>
            <person name="Ouedraogo J.P."/>
            <person name="Overkamp K.M."/>
            <person name="Park H.-S."/>
            <person name="Perrone G."/>
            <person name="Piumi F."/>
            <person name="Punt P.J."/>
            <person name="Ram A.F."/>
            <person name="Ramon A."/>
            <person name="Rauscher S."/>
            <person name="Record E."/>
            <person name="Riano-Pachon D.M."/>
            <person name="Robert V."/>
            <person name="Roehrig J."/>
            <person name="Ruller R."/>
            <person name="Salamov A."/>
            <person name="Salih N.S."/>
            <person name="Samson R.A."/>
            <person name="Sandor E."/>
            <person name="Sanguinetti M."/>
            <person name="Schuetze T."/>
            <person name="Sepcic K."/>
            <person name="Shelest E."/>
            <person name="Sherlock G."/>
            <person name="Sophianopoulou V."/>
            <person name="Squina F.M."/>
            <person name="Sun H."/>
            <person name="Susca A."/>
            <person name="Todd R.B."/>
            <person name="Tsang A."/>
            <person name="Unkles S.E."/>
            <person name="van de Wiele N."/>
            <person name="van Rossen-Uffink D."/>
            <person name="Oliveira J.V."/>
            <person name="Vesth T.C."/>
            <person name="Visser J."/>
            <person name="Yu J.-H."/>
            <person name="Zhou M."/>
            <person name="Andersen M.R."/>
            <person name="Archer D.B."/>
            <person name="Baker S.E."/>
            <person name="Benoit I."/>
            <person name="Brakhage A.A."/>
            <person name="Braus G.H."/>
            <person name="Fischer R."/>
            <person name="Frisvad J.C."/>
            <person name="Goldman G.H."/>
            <person name="Houbraken J."/>
            <person name="Oakley B."/>
            <person name="Pocsi I."/>
            <person name="Scazzocchio C."/>
            <person name="Seiboth B."/>
            <person name="vanKuyk P.A."/>
            <person name="Wortman J."/>
            <person name="Dyer P.S."/>
            <person name="Grigoriev I.V."/>
        </authorList>
    </citation>
    <scope>NUCLEOTIDE SEQUENCE [LARGE SCALE GENOMIC DNA]</scope>
    <source>
        <strain evidence="2">CBS 583.65</strain>
    </source>
</reference>
<dbReference type="GeneID" id="63732777"/>
<name>A0A1L9PTW6_ASPVE</name>
<organism evidence="1 2">
    <name type="scientific">Aspergillus versicolor CBS 583.65</name>
    <dbReference type="NCBI Taxonomy" id="1036611"/>
    <lineage>
        <taxon>Eukaryota</taxon>
        <taxon>Fungi</taxon>
        <taxon>Dikarya</taxon>
        <taxon>Ascomycota</taxon>
        <taxon>Pezizomycotina</taxon>
        <taxon>Eurotiomycetes</taxon>
        <taxon>Eurotiomycetidae</taxon>
        <taxon>Eurotiales</taxon>
        <taxon>Aspergillaceae</taxon>
        <taxon>Aspergillus</taxon>
        <taxon>Aspergillus subgen. Nidulantes</taxon>
    </lineage>
</organism>
<gene>
    <name evidence="1" type="ORF">ASPVEDRAFT_828384</name>
</gene>
<dbReference type="Proteomes" id="UP000184073">
    <property type="component" value="Unassembled WGS sequence"/>
</dbReference>
<evidence type="ECO:0000313" key="1">
    <source>
        <dbReference type="EMBL" id="OJJ04977.1"/>
    </source>
</evidence>
<accession>A0A1L9PTW6</accession>
<protein>
    <submittedName>
        <fullName evidence="1">Uncharacterized protein</fullName>
    </submittedName>
</protein>
<dbReference type="AlphaFoldDB" id="A0A1L9PTW6"/>
<proteinExistence type="predicted"/>
<sequence>MPSLLSAYQADYSGNRHCSRVERWDKVQPTLRRIDECPCKRSLNSGPSRLSILRGLVLGVFDFWSQGGFIELSWNRDASLATNLPPRPISSMHAFRSSNLGFRGLRLSASVTSPRDPTVSWATLSSLGSIGPVHSTDLVATVGTVSSGNTTNTYIHRGQMISPFAEFQAIDLCATGEKLSDTRPDKPLP</sequence>
<evidence type="ECO:0000313" key="2">
    <source>
        <dbReference type="Proteomes" id="UP000184073"/>
    </source>
</evidence>
<dbReference type="VEuPathDB" id="FungiDB:ASPVEDRAFT_828384"/>
<keyword evidence="2" id="KW-1185">Reference proteome</keyword>
<dbReference type="EMBL" id="KV878132">
    <property type="protein sequence ID" value="OJJ04977.1"/>
    <property type="molecule type" value="Genomic_DNA"/>
</dbReference>
<dbReference type="RefSeq" id="XP_040670739.1">
    <property type="nucleotide sequence ID" value="XM_040817266.1"/>
</dbReference>